<evidence type="ECO:0000256" key="1">
    <source>
        <dbReference type="SAM" id="MobiDB-lite"/>
    </source>
</evidence>
<dbReference type="PANTHER" id="PTHR31170:SF25">
    <property type="entry name" value="BNAA09G04570D PROTEIN"/>
    <property type="match status" value="1"/>
</dbReference>
<dbReference type="PANTHER" id="PTHR31170">
    <property type="entry name" value="BNAC04G53230D PROTEIN"/>
    <property type="match status" value="1"/>
</dbReference>
<dbReference type="Gramene" id="ERN06411">
    <property type="protein sequence ID" value="ERN06411"/>
    <property type="gene ID" value="AMTR_s00016p00254530"/>
</dbReference>
<sequence length="202" mass="22986">MDVGFDEWEGHHKQRGKGRGMETTLHLQSPMLPERASSLTKPSFPGLGPFHHGSPHLQPMEQHKRRQLLHFLNRSKHPSQVYLDALQAKEQAIRDCYEWPGDLAPPESTEFINMTLLDGCFLLELHRISRTDGETGYTAEDPVFGSKSALFFVHHHNYRDLMMLENRIPLMVLNTPLDPLGTGICTRVNEVVLELLGEEIQG</sequence>
<evidence type="ECO:0000313" key="2">
    <source>
        <dbReference type="EMBL" id="ERN06411.1"/>
    </source>
</evidence>
<proteinExistence type="predicted"/>
<protein>
    <submittedName>
        <fullName evidence="2">Uncharacterized protein</fullName>
    </submittedName>
</protein>
<accession>W1PFJ0</accession>
<evidence type="ECO:0000313" key="3">
    <source>
        <dbReference type="Proteomes" id="UP000017836"/>
    </source>
</evidence>
<dbReference type="AlphaFoldDB" id="W1PFJ0"/>
<dbReference type="InterPro" id="IPR004158">
    <property type="entry name" value="DUF247_pln"/>
</dbReference>
<feature type="region of interest" description="Disordered" evidence="1">
    <location>
        <begin position="1"/>
        <end position="23"/>
    </location>
</feature>
<gene>
    <name evidence="2" type="ORF">AMTR_s00016p00254530</name>
</gene>
<organism evidence="2 3">
    <name type="scientific">Amborella trichopoda</name>
    <dbReference type="NCBI Taxonomy" id="13333"/>
    <lineage>
        <taxon>Eukaryota</taxon>
        <taxon>Viridiplantae</taxon>
        <taxon>Streptophyta</taxon>
        <taxon>Embryophyta</taxon>
        <taxon>Tracheophyta</taxon>
        <taxon>Spermatophyta</taxon>
        <taxon>Magnoliopsida</taxon>
        <taxon>Amborellales</taxon>
        <taxon>Amborellaceae</taxon>
        <taxon>Amborella</taxon>
    </lineage>
</organism>
<dbReference type="Pfam" id="PF03140">
    <property type="entry name" value="DUF247"/>
    <property type="match status" value="1"/>
</dbReference>
<name>W1PFJ0_AMBTC</name>
<dbReference type="EMBL" id="KI393908">
    <property type="protein sequence ID" value="ERN06411.1"/>
    <property type="molecule type" value="Genomic_DNA"/>
</dbReference>
<dbReference type="HOGENOM" id="CLU_020188_2_1_1"/>
<keyword evidence="3" id="KW-1185">Reference proteome</keyword>
<reference evidence="3" key="1">
    <citation type="journal article" date="2013" name="Science">
        <title>The Amborella genome and the evolution of flowering plants.</title>
        <authorList>
            <consortium name="Amborella Genome Project"/>
        </authorList>
    </citation>
    <scope>NUCLEOTIDE SEQUENCE [LARGE SCALE GENOMIC DNA]</scope>
</reference>
<dbReference type="Proteomes" id="UP000017836">
    <property type="component" value="Unassembled WGS sequence"/>
</dbReference>